<organism evidence="5 6">
    <name type="scientific">Herpetosiphon gulosus</name>
    <dbReference type="NCBI Taxonomy" id="1973496"/>
    <lineage>
        <taxon>Bacteria</taxon>
        <taxon>Bacillati</taxon>
        <taxon>Chloroflexota</taxon>
        <taxon>Chloroflexia</taxon>
        <taxon>Herpetosiphonales</taxon>
        <taxon>Herpetosiphonaceae</taxon>
        <taxon>Herpetosiphon</taxon>
    </lineage>
</organism>
<dbReference type="PANTHER" id="PTHR43736">
    <property type="entry name" value="ADP-RIBOSE PYROPHOSPHATASE"/>
    <property type="match status" value="1"/>
</dbReference>
<dbReference type="PROSITE" id="PS00893">
    <property type="entry name" value="NUDIX_BOX"/>
    <property type="match status" value="1"/>
</dbReference>
<accession>A0ABP9WWD8</accession>
<dbReference type="InterPro" id="IPR000086">
    <property type="entry name" value="NUDIX_hydrolase_dom"/>
</dbReference>
<dbReference type="Gene3D" id="3.90.79.10">
    <property type="entry name" value="Nucleoside Triphosphate Pyrophosphohydrolase"/>
    <property type="match status" value="1"/>
</dbReference>
<evidence type="ECO:0000256" key="2">
    <source>
        <dbReference type="ARBA" id="ARBA00022801"/>
    </source>
</evidence>
<dbReference type="PROSITE" id="PS51462">
    <property type="entry name" value="NUDIX"/>
    <property type="match status" value="1"/>
</dbReference>
<dbReference type="EMBL" id="BAABRU010000004">
    <property type="protein sequence ID" value="GAA5527538.1"/>
    <property type="molecule type" value="Genomic_DNA"/>
</dbReference>
<evidence type="ECO:0000256" key="1">
    <source>
        <dbReference type="ARBA" id="ARBA00005582"/>
    </source>
</evidence>
<proteinExistence type="inferred from homology"/>
<dbReference type="PRINTS" id="PR00502">
    <property type="entry name" value="NUDIXFAMILY"/>
</dbReference>
<evidence type="ECO:0000256" key="3">
    <source>
        <dbReference type="RuleBase" id="RU003476"/>
    </source>
</evidence>
<dbReference type="InterPro" id="IPR020084">
    <property type="entry name" value="NUDIX_hydrolase_CS"/>
</dbReference>
<evidence type="ECO:0000313" key="6">
    <source>
        <dbReference type="Proteomes" id="UP001428290"/>
    </source>
</evidence>
<gene>
    <name evidence="5" type="primary">rppH_1</name>
    <name evidence="5" type="ORF">Hgul01_01325</name>
</gene>
<evidence type="ECO:0000259" key="4">
    <source>
        <dbReference type="PROSITE" id="PS51462"/>
    </source>
</evidence>
<dbReference type="InterPro" id="IPR015797">
    <property type="entry name" value="NUDIX_hydrolase-like_dom_sf"/>
</dbReference>
<protein>
    <submittedName>
        <fullName evidence="5">RNA pyrophosphohydrolase</fullName>
    </submittedName>
</protein>
<dbReference type="Proteomes" id="UP001428290">
    <property type="component" value="Unassembled WGS sequence"/>
</dbReference>
<dbReference type="PANTHER" id="PTHR43736:SF1">
    <property type="entry name" value="DIHYDRONEOPTERIN TRIPHOSPHATE DIPHOSPHATASE"/>
    <property type="match status" value="1"/>
</dbReference>
<reference evidence="5 6" key="1">
    <citation type="submission" date="2024-02" db="EMBL/GenBank/DDBJ databases">
        <title>Herpetosiphon gulosus NBRC 112829.</title>
        <authorList>
            <person name="Ichikawa N."/>
            <person name="Katano-Makiyama Y."/>
            <person name="Hidaka K."/>
        </authorList>
    </citation>
    <scope>NUCLEOTIDE SEQUENCE [LARGE SCALE GENOMIC DNA]</scope>
    <source>
        <strain evidence="5 6">NBRC 112829</strain>
    </source>
</reference>
<evidence type="ECO:0000313" key="5">
    <source>
        <dbReference type="EMBL" id="GAA5527538.1"/>
    </source>
</evidence>
<dbReference type="Pfam" id="PF00293">
    <property type="entry name" value="NUDIX"/>
    <property type="match status" value="1"/>
</dbReference>
<dbReference type="SUPFAM" id="SSF55811">
    <property type="entry name" value="Nudix"/>
    <property type="match status" value="1"/>
</dbReference>
<feature type="domain" description="Nudix hydrolase" evidence="4">
    <location>
        <begin position="15"/>
        <end position="148"/>
    </location>
</feature>
<comment type="caution">
    <text evidence="5">The sequence shown here is derived from an EMBL/GenBank/DDBJ whole genome shotgun (WGS) entry which is preliminary data.</text>
</comment>
<keyword evidence="2 3" id="KW-0378">Hydrolase</keyword>
<dbReference type="RefSeq" id="WP_345721164.1">
    <property type="nucleotide sequence ID" value="NZ_BAABRU010000004.1"/>
</dbReference>
<keyword evidence="6" id="KW-1185">Reference proteome</keyword>
<name>A0ABP9WWD8_9CHLR</name>
<sequence length="155" mass="17120">MAQYLYGDRIAAQGRLMLGCSATLFDATRSKLLLTRRTDNGRWCLPGGAVDAGESVSEACVREVFEETGLTVQVVRLLGIYSNPHRMVRYADGNQYHVISMNFEVALIGGELGLSNETTEVGYFSQAEIDTMDLIDPHRERMAAIWSNDSIPTIA</sequence>
<comment type="similarity">
    <text evidence="1 3">Belongs to the Nudix hydrolase family.</text>
</comment>
<dbReference type="InterPro" id="IPR020476">
    <property type="entry name" value="Nudix_hydrolase"/>
</dbReference>